<feature type="signal peptide" evidence="1">
    <location>
        <begin position="1"/>
        <end position="18"/>
    </location>
</feature>
<dbReference type="GO" id="GO:0055085">
    <property type="term" value="P:transmembrane transport"/>
    <property type="evidence" value="ECO:0007669"/>
    <property type="project" value="InterPro"/>
</dbReference>
<proteinExistence type="predicted"/>
<dbReference type="Proteomes" id="UP000245430">
    <property type="component" value="Unassembled WGS sequence"/>
</dbReference>
<dbReference type="EMBL" id="QGGP01000001">
    <property type="protein sequence ID" value="PWK20999.1"/>
    <property type="molecule type" value="Genomic_DNA"/>
</dbReference>
<dbReference type="Gene3D" id="3.30.1150.10">
    <property type="match status" value="1"/>
</dbReference>
<organism evidence="3 4">
    <name type="scientific">Xanthomarina spongicola</name>
    <dbReference type="NCBI Taxonomy" id="570520"/>
    <lineage>
        <taxon>Bacteria</taxon>
        <taxon>Pseudomonadati</taxon>
        <taxon>Bacteroidota</taxon>
        <taxon>Flavobacteriia</taxon>
        <taxon>Flavobacteriales</taxon>
        <taxon>Flavobacteriaceae</taxon>
        <taxon>Xanthomarina</taxon>
    </lineage>
</organism>
<keyword evidence="4" id="KW-1185">Reference proteome</keyword>
<evidence type="ECO:0000256" key="1">
    <source>
        <dbReference type="SAM" id="SignalP"/>
    </source>
</evidence>
<accession>A0A316DUX2</accession>
<reference evidence="3 4" key="1">
    <citation type="submission" date="2018-05" db="EMBL/GenBank/DDBJ databases">
        <title>Genomic Encyclopedia of Archaeal and Bacterial Type Strains, Phase II (KMG-II): from individual species to whole genera.</title>
        <authorList>
            <person name="Goeker M."/>
        </authorList>
    </citation>
    <scope>NUCLEOTIDE SEQUENCE [LARGE SCALE GENOMIC DNA]</scope>
    <source>
        <strain evidence="3 4">DSM 22637</strain>
    </source>
</reference>
<gene>
    <name evidence="3" type="ORF">LX78_00708</name>
</gene>
<dbReference type="OrthoDB" id="1522859at2"/>
<sequence>MKLNIFLLLFVASFITFSQEKNTTELGIKEVNEESDEVPFAIIENVPVYSGCDENMGNQALKQCMGSQISTLISKNFNINKARNLNLPEGKVRIMAYFKIGVNGEIKDIKVIAPHKELEKETIRVIKLIPNLDKPGYLRGKAVVVPYTLPIVFTVENKKPLSKREQKKLDKKNKT</sequence>
<dbReference type="AlphaFoldDB" id="A0A316DUX2"/>
<feature type="domain" description="TonB C-terminal" evidence="2">
    <location>
        <begin position="95"/>
        <end position="154"/>
    </location>
</feature>
<keyword evidence="1" id="KW-0732">Signal</keyword>
<dbReference type="SUPFAM" id="SSF74653">
    <property type="entry name" value="TolA/TonB C-terminal domain"/>
    <property type="match status" value="1"/>
</dbReference>
<dbReference type="InterPro" id="IPR037682">
    <property type="entry name" value="TonB_C"/>
</dbReference>
<evidence type="ECO:0000313" key="4">
    <source>
        <dbReference type="Proteomes" id="UP000245430"/>
    </source>
</evidence>
<protein>
    <submittedName>
        <fullName evidence="3">Protein TonB</fullName>
    </submittedName>
</protein>
<evidence type="ECO:0000259" key="2">
    <source>
        <dbReference type="Pfam" id="PF03544"/>
    </source>
</evidence>
<comment type="caution">
    <text evidence="3">The sequence shown here is derived from an EMBL/GenBank/DDBJ whole genome shotgun (WGS) entry which is preliminary data.</text>
</comment>
<dbReference type="Pfam" id="PF03544">
    <property type="entry name" value="TonB_C"/>
    <property type="match status" value="1"/>
</dbReference>
<evidence type="ECO:0000313" key="3">
    <source>
        <dbReference type="EMBL" id="PWK20999.1"/>
    </source>
</evidence>
<dbReference type="RefSeq" id="WP_109681239.1">
    <property type="nucleotide sequence ID" value="NZ_QGGP01000001.1"/>
</dbReference>
<name>A0A316DUX2_9FLAO</name>
<feature type="chain" id="PRO_5016336285" evidence="1">
    <location>
        <begin position="19"/>
        <end position="175"/>
    </location>
</feature>